<proteinExistence type="predicted"/>
<evidence type="ECO:0000313" key="4">
    <source>
        <dbReference type="Proteomes" id="UP000494301"/>
    </source>
</evidence>
<evidence type="ECO:0008006" key="5">
    <source>
        <dbReference type="Google" id="ProtNLM"/>
    </source>
</evidence>
<dbReference type="EMBL" id="CABVQG010000009">
    <property type="protein sequence ID" value="VWC65401.1"/>
    <property type="molecule type" value="Genomic_DNA"/>
</dbReference>
<protein>
    <recommendedName>
        <fullName evidence="5">Antitoxin Xre/MbcA/ParS-like toxin-binding domain-containing protein</fullName>
    </recommendedName>
</protein>
<keyword evidence="3" id="KW-1185">Reference proteome</keyword>
<dbReference type="Proteomes" id="UP000494301">
    <property type="component" value="Unassembled WGS sequence"/>
</dbReference>
<reference evidence="1 4" key="1">
    <citation type="submission" date="2020-04" db="EMBL/GenBank/DDBJ databases">
        <authorList>
            <person name="Depoorter E."/>
        </authorList>
    </citation>
    <scope>NUCLEOTIDE SEQUENCE [LARGE SCALE GENOMIC DNA]</scope>
    <source>
        <strain evidence="1 4">BCC0217</strain>
        <strain evidence="2 3">R-17378</strain>
    </source>
</reference>
<dbReference type="EMBL" id="CABWIL020000004">
    <property type="protein sequence ID" value="CAB3961587.1"/>
    <property type="molecule type" value="Genomic_DNA"/>
</dbReference>
<evidence type="ECO:0000313" key="1">
    <source>
        <dbReference type="EMBL" id="CAB3961587.1"/>
    </source>
</evidence>
<accession>A0A6J5IPJ1</accession>
<sequence length="94" mass="10759">MIELEQYYGGDESWENFSSLFVQYIDLPEVKELAADLNGHIDLAYTIYWVAGPRSAKKWIVSNVPALDGIRPVDCVNDPALVKRLRECLMRMPN</sequence>
<dbReference type="Proteomes" id="UP000494120">
    <property type="component" value="Unassembled WGS sequence"/>
</dbReference>
<organism evidence="1 4">
    <name type="scientific">Burkholderia aenigmatica</name>
    <dbReference type="NCBI Taxonomy" id="2015348"/>
    <lineage>
        <taxon>Bacteria</taxon>
        <taxon>Pseudomonadati</taxon>
        <taxon>Pseudomonadota</taxon>
        <taxon>Betaproteobacteria</taxon>
        <taxon>Burkholderiales</taxon>
        <taxon>Burkholderiaceae</taxon>
        <taxon>Burkholderia</taxon>
        <taxon>Burkholderia cepacia complex</taxon>
    </lineage>
</organism>
<gene>
    <name evidence="2" type="ORF">BLA17378_02807</name>
    <name evidence="1" type="ORF">BLA3211_01293</name>
</gene>
<dbReference type="AlphaFoldDB" id="A0A6J5IPJ1"/>
<name>A0A6J5IPJ1_9BURK</name>
<dbReference type="RefSeq" id="WP_174957268.1">
    <property type="nucleotide sequence ID" value="NZ_CABVQG010000009.1"/>
</dbReference>
<evidence type="ECO:0000313" key="2">
    <source>
        <dbReference type="EMBL" id="VWC65401.1"/>
    </source>
</evidence>
<evidence type="ECO:0000313" key="3">
    <source>
        <dbReference type="Proteomes" id="UP000494120"/>
    </source>
</evidence>